<name>A0AA35QEV4_9HYPO</name>
<organism evidence="3 4">
    <name type="scientific">Clonostachys chloroleuca</name>
    <dbReference type="NCBI Taxonomy" id="1926264"/>
    <lineage>
        <taxon>Eukaryota</taxon>
        <taxon>Fungi</taxon>
        <taxon>Dikarya</taxon>
        <taxon>Ascomycota</taxon>
        <taxon>Pezizomycotina</taxon>
        <taxon>Sordariomycetes</taxon>
        <taxon>Hypocreomycetidae</taxon>
        <taxon>Hypocreales</taxon>
        <taxon>Bionectriaceae</taxon>
        <taxon>Clonostachys</taxon>
    </lineage>
</organism>
<dbReference type="CDD" id="cd05233">
    <property type="entry name" value="SDR_c"/>
    <property type="match status" value="1"/>
</dbReference>
<dbReference type="Gene3D" id="3.40.50.720">
    <property type="entry name" value="NAD(P)-binding Rossmann-like Domain"/>
    <property type="match status" value="1"/>
</dbReference>
<evidence type="ECO:0000313" key="3">
    <source>
        <dbReference type="EMBL" id="CAI6100762.1"/>
    </source>
</evidence>
<dbReference type="GO" id="GO:0016616">
    <property type="term" value="F:oxidoreductase activity, acting on the CH-OH group of donors, NAD or NADP as acceptor"/>
    <property type="evidence" value="ECO:0007669"/>
    <property type="project" value="TreeGrafter"/>
</dbReference>
<accession>A0AA35QEV4</accession>
<evidence type="ECO:0000313" key="4">
    <source>
        <dbReference type="Proteomes" id="UP001160390"/>
    </source>
</evidence>
<dbReference type="PANTHER" id="PTHR42760">
    <property type="entry name" value="SHORT-CHAIN DEHYDROGENASES/REDUCTASES FAMILY MEMBER"/>
    <property type="match status" value="1"/>
</dbReference>
<dbReference type="PRINTS" id="PR00080">
    <property type="entry name" value="SDRFAMILY"/>
</dbReference>
<evidence type="ECO:0000256" key="1">
    <source>
        <dbReference type="ARBA" id="ARBA00006484"/>
    </source>
</evidence>
<comment type="caution">
    <text evidence="3">The sequence shown here is derived from an EMBL/GenBank/DDBJ whole genome shotgun (WGS) entry which is preliminary data.</text>
</comment>
<proteinExistence type="inferred from homology"/>
<keyword evidence="2" id="KW-0521">NADP</keyword>
<dbReference type="Pfam" id="PF13561">
    <property type="entry name" value="adh_short_C2"/>
    <property type="match status" value="1"/>
</dbReference>
<keyword evidence="4" id="KW-1185">Reference proteome</keyword>
<dbReference type="Proteomes" id="UP001160390">
    <property type="component" value="Unassembled WGS sequence"/>
</dbReference>
<dbReference type="FunFam" id="3.40.50.720:FF:000084">
    <property type="entry name" value="Short-chain dehydrogenase reductase"/>
    <property type="match status" value="1"/>
</dbReference>
<sequence>MATLLKGAAFISGAASGIGRHTAIAFARHGVKRLAMADIDKGLLTTTYQDVKKMFPHVELVPIQMDVRDQEQVRRGIAETVSAFGRLDIAVNNAGIGGSGKLTHEAEYEDIERVLDVNLHGVYRCQKEELAAMIKQEETQAKQKGNPRDHGPREGRGSIINVTSIYGFVAPNPWIAQTAYTAAKHGVIGLTKGDANAYSQYNIRINAIAPGYIGTPLDASSVETTNPYAPLIQDLGRTPLQRIGLQEECADAIVLMASPMNSYMQGAVQVVDGGFTSN</sequence>
<evidence type="ECO:0000256" key="2">
    <source>
        <dbReference type="ARBA" id="ARBA00022857"/>
    </source>
</evidence>
<comment type="similarity">
    <text evidence="1">Belongs to the short-chain dehydrogenases/reductases (SDR) family.</text>
</comment>
<dbReference type="PRINTS" id="PR00081">
    <property type="entry name" value="GDHRDH"/>
</dbReference>
<dbReference type="InterPro" id="IPR036291">
    <property type="entry name" value="NAD(P)-bd_dom_sf"/>
</dbReference>
<gene>
    <name evidence="3" type="ORF">CCHLO57077_00006792</name>
</gene>
<dbReference type="SUPFAM" id="SSF51735">
    <property type="entry name" value="NAD(P)-binding Rossmann-fold domains"/>
    <property type="match status" value="1"/>
</dbReference>
<dbReference type="InterPro" id="IPR002347">
    <property type="entry name" value="SDR_fam"/>
</dbReference>
<dbReference type="EMBL" id="CABFNP030001353">
    <property type="protein sequence ID" value="CAI6100762.1"/>
    <property type="molecule type" value="Genomic_DNA"/>
</dbReference>
<reference evidence="3" key="1">
    <citation type="submission" date="2023-01" db="EMBL/GenBank/DDBJ databases">
        <authorList>
            <person name="Piombo E."/>
        </authorList>
    </citation>
    <scope>NUCLEOTIDE SEQUENCE</scope>
</reference>
<protein>
    <submittedName>
        <fullName evidence="3">Uncharacterized protein</fullName>
    </submittedName>
</protein>
<dbReference type="AlphaFoldDB" id="A0AA35QEV4"/>